<dbReference type="Proteomes" id="UP000821845">
    <property type="component" value="Chromosome 6"/>
</dbReference>
<comment type="caution">
    <text evidence="1">The sequence shown here is derived from an EMBL/GenBank/DDBJ whole genome shotgun (WGS) entry which is preliminary data.</text>
</comment>
<gene>
    <name evidence="1" type="ORF">HPB50_018770</name>
</gene>
<accession>A0ACB7S7J5</accession>
<keyword evidence="2" id="KW-1185">Reference proteome</keyword>
<dbReference type="EMBL" id="CM023486">
    <property type="protein sequence ID" value="KAH6928719.1"/>
    <property type="molecule type" value="Genomic_DNA"/>
</dbReference>
<evidence type="ECO:0000313" key="1">
    <source>
        <dbReference type="EMBL" id="KAH6928719.1"/>
    </source>
</evidence>
<reference evidence="1" key="1">
    <citation type="submission" date="2020-05" db="EMBL/GenBank/DDBJ databases">
        <title>Large-scale comparative analyses of tick genomes elucidate their genetic diversity and vector capacities.</title>
        <authorList>
            <person name="Jia N."/>
            <person name="Wang J."/>
            <person name="Shi W."/>
            <person name="Du L."/>
            <person name="Sun Y."/>
            <person name="Zhan W."/>
            <person name="Jiang J."/>
            <person name="Wang Q."/>
            <person name="Zhang B."/>
            <person name="Ji P."/>
            <person name="Sakyi L.B."/>
            <person name="Cui X."/>
            <person name="Yuan T."/>
            <person name="Jiang B."/>
            <person name="Yang W."/>
            <person name="Lam T.T.-Y."/>
            <person name="Chang Q."/>
            <person name="Ding S."/>
            <person name="Wang X."/>
            <person name="Zhu J."/>
            <person name="Ruan X."/>
            <person name="Zhao L."/>
            <person name="Wei J."/>
            <person name="Que T."/>
            <person name="Du C."/>
            <person name="Cheng J."/>
            <person name="Dai P."/>
            <person name="Han X."/>
            <person name="Huang E."/>
            <person name="Gao Y."/>
            <person name="Liu J."/>
            <person name="Shao H."/>
            <person name="Ye R."/>
            <person name="Li L."/>
            <person name="Wei W."/>
            <person name="Wang X."/>
            <person name="Wang C."/>
            <person name="Yang T."/>
            <person name="Huo Q."/>
            <person name="Li W."/>
            <person name="Guo W."/>
            <person name="Chen H."/>
            <person name="Zhou L."/>
            <person name="Ni X."/>
            <person name="Tian J."/>
            <person name="Zhou Y."/>
            <person name="Sheng Y."/>
            <person name="Liu T."/>
            <person name="Pan Y."/>
            <person name="Xia L."/>
            <person name="Li J."/>
            <person name="Zhao F."/>
            <person name="Cao W."/>
        </authorList>
    </citation>
    <scope>NUCLEOTIDE SEQUENCE</scope>
    <source>
        <strain evidence="1">Hyas-2018</strain>
    </source>
</reference>
<proteinExistence type="predicted"/>
<sequence length="118" mass="13421">MTNPFLYFMQVLRLRATCTANATHKSMDFVKIAPFYRGECAKEPSLRLKFWTPPRSPTATYISNSTSRLAFSGPAAWPPVVAMTNPFLYFMQDLAQGIPQATMKNTTSRAGRYWRTND</sequence>
<protein>
    <submittedName>
        <fullName evidence="1">Uncharacterized protein</fullName>
    </submittedName>
</protein>
<organism evidence="1 2">
    <name type="scientific">Hyalomma asiaticum</name>
    <name type="common">Tick</name>
    <dbReference type="NCBI Taxonomy" id="266040"/>
    <lineage>
        <taxon>Eukaryota</taxon>
        <taxon>Metazoa</taxon>
        <taxon>Ecdysozoa</taxon>
        <taxon>Arthropoda</taxon>
        <taxon>Chelicerata</taxon>
        <taxon>Arachnida</taxon>
        <taxon>Acari</taxon>
        <taxon>Parasitiformes</taxon>
        <taxon>Ixodida</taxon>
        <taxon>Ixodoidea</taxon>
        <taxon>Ixodidae</taxon>
        <taxon>Hyalomminae</taxon>
        <taxon>Hyalomma</taxon>
    </lineage>
</organism>
<evidence type="ECO:0000313" key="2">
    <source>
        <dbReference type="Proteomes" id="UP000821845"/>
    </source>
</evidence>
<name>A0ACB7S7J5_HYAAI</name>